<dbReference type="PANTHER" id="PTHR32322:SF2">
    <property type="entry name" value="EAMA DOMAIN-CONTAINING PROTEIN"/>
    <property type="match status" value="1"/>
</dbReference>
<dbReference type="InterPro" id="IPR037185">
    <property type="entry name" value="EmrE-like"/>
</dbReference>
<reference evidence="8 9" key="1">
    <citation type="submission" date="2017-03" db="EMBL/GenBank/DDBJ databases">
        <authorList>
            <person name="Afonso C.L."/>
            <person name="Miller P.J."/>
            <person name="Scott M.A."/>
            <person name="Spackman E."/>
            <person name="Goraichik I."/>
            <person name="Dimitrov K.M."/>
            <person name="Suarez D.L."/>
            <person name="Swayne D.E."/>
        </authorList>
    </citation>
    <scope>NUCLEOTIDE SEQUENCE [LARGE SCALE GENOMIC DNA]</scope>
    <source>
        <strain evidence="8 9">CECT 7691</strain>
    </source>
</reference>
<gene>
    <name evidence="8" type="primary">yicL</name>
    <name evidence="8" type="ORF">OCH7691_00567</name>
</gene>
<feature type="transmembrane region" description="Helical" evidence="6">
    <location>
        <begin position="45"/>
        <end position="64"/>
    </location>
</feature>
<accession>A0A1Y5RQB7</accession>
<comment type="subcellular location">
    <subcellularLocation>
        <location evidence="1">Membrane</location>
        <topology evidence="1">Multi-pass membrane protein</topology>
    </subcellularLocation>
</comment>
<dbReference type="InterPro" id="IPR000620">
    <property type="entry name" value="EamA_dom"/>
</dbReference>
<organism evidence="8 9">
    <name type="scientific">Oceanibacterium hippocampi</name>
    <dbReference type="NCBI Taxonomy" id="745714"/>
    <lineage>
        <taxon>Bacteria</taxon>
        <taxon>Pseudomonadati</taxon>
        <taxon>Pseudomonadota</taxon>
        <taxon>Alphaproteobacteria</taxon>
        <taxon>Sneathiellales</taxon>
        <taxon>Sneathiellaceae</taxon>
        <taxon>Oceanibacterium</taxon>
    </lineage>
</organism>
<feature type="domain" description="EamA" evidence="7">
    <location>
        <begin position="14"/>
        <end position="145"/>
    </location>
</feature>
<evidence type="ECO:0000313" key="9">
    <source>
        <dbReference type="Proteomes" id="UP000193200"/>
    </source>
</evidence>
<evidence type="ECO:0000256" key="5">
    <source>
        <dbReference type="ARBA" id="ARBA00023136"/>
    </source>
</evidence>
<keyword evidence="5 6" id="KW-0472">Membrane</keyword>
<evidence type="ECO:0000256" key="4">
    <source>
        <dbReference type="ARBA" id="ARBA00022989"/>
    </source>
</evidence>
<dbReference type="EMBL" id="FWFR01000001">
    <property type="protein sequence ID" value="SLN21938.1"/>
    <property type="molecule type" value="Genomic_DNA"/>
</dbReference>
<sequence length="307" mass="33785">MRWPLLDRLWRLPYLLLTLTALFWSGNFVVGRAVNEAVPPIGLAFWRWAIASLIILPFAWPHLVRAWPEIRRHWAVILLLSIFGVSCFNTMVYVALTTTTALNATVVNSSMPVLIVLFSWLFFRDGVGLRGGLGILMSLIGVLTLISKGTLAILLGLSFGAGDLWVVAAAASYAIYSACFRLRPAIHPLAFVAASFLIGDFFLLPFYGWEIASGSVMHLNTVTVASVLYVAIFPSLLAYLFWNRGIELVGANRTGLFIHLMPVFAGLLAILLLGETLHAYHVIGMALVLFGVWLTATGRRKAKTPRA</sequence>
<dbReference type="RefSeq" id="WP_085881896.1">
    <property type="nucleotide sequence ID" value="NZ_FWFR01000001.1"/>
</dbReference>
<feature type="transmembrane region" description="Helical" evidence="6">
    <location>
        <begin position="76"/>
        <end position="96"/>
    </location>
</feature>
<evidence type="ECO:0000256" key="3">
    <source>
        <dbReference type="ARBA" id="ARBA00022692"/>
    </source>
</evidence>
<comment type="similarity">
    <text evidence="2">Belongs to the EamA transporter family.</text>
</comment>
<feature type="transmembrane region" description="Helical" evidence="6">
    <location>
        <begin position="12"/>
        <end position="33"/>
    </location>
</feature>
<feature type="transmembrane region" description="Helical" evidence="6">
    <location>
        <begin position="164"/>
        <end position="182"/>
    </location>
</feature>
<feature type="transmembrane region" description="Helical" evidence="6">
    <location>
        <begin position="102"/>
        <end position="123"/>
    </location>
</feature>
<protein>
    <submittedName>
        <fullName evidence="8">Putative inner membrane transporter YicL</fullName>
    </submittedName>
</protein>
<dbReference type="SUPFAM" id="SSF103481">
    <property type="entry name" value="Multidrug resistance efflux transporter EmrE"/>
    <property type="match status" value="2"/>
</dbReference>
<dbReference type="PANTHER" id="PTHR32322">
    <property type="entry name" value="INNER MEMBRANE TRANSPORTER"/>
    <property type="match status" value="1"/>
</dbReference>
<evidence type="ECO:0000256" key="6">
    <source>
        <dbReference type="SAM" id="Phobius"/>
    </source>
</evidence>
<keyword evidence="9" id="KW-1185">Reference proteome</keyword>
<feature type="domain" description="EamA" evidence="7">
    <location>
        <begin position="161"/>
        <end position="296"/>
    </location>
</feature>
<evidence type="ECO:0000259" key="7">
    <source>
        <dbReference type="Pfam" id="PF00892"/>
    </source>
</evidence>
<dbReference type="Proteomes" id="UP000193200">
    <property type="component" value="Unassembled WGS sequence"/>
</dbReference>
<feature type="transmembrane region" description="Helical" evidence="6">
    <location>
        <begin position="221"/>
        <end position="242"/>
    </location>
</feature>
<name>A0A1Y5RQB7_9PROT</name>
<dbReference type="OrthoDB" id="9806889at2"/>
<dbReference type="Pfam" id="PF00892">
    <property type="entry name" value="EamA"/>
    <property type="match status" value="2"/>
</dbReference>
<evidence type="ECO:0000256" key="2">
    <source>
        <dbReference type="ARBA" id="ARBA00007362"/>
    </source>
</evidence>
<keyword evidence="4 6" id="KW-1133">Transmembrane helix</keyword>
<feature type="transmembrane region" description="Helical" evidence="6">
    <location>
        <begin position="189"/>
        <end position="209"/>
    </location>
</feature>
<dbReference type="GO" id="GO:0016020">
    <property type="term" value="C:membrane"/>
    <property type="evidence" value="ECO:0007669"/>
    <property type="project" value="UniProtKB-SubCell"/>
</dbReference>
<proteinExistence type="inferred from homology"/>
<feature type="transmembrane region" description="Helical" evidence="6">
    <location>
        <begin position="279"/>
        <end position="296"/>
    </location>
</feature>
<dbReference type="InParanoid" id="A0A1Y5RQB7"/>
<dbReference type="FunCoup" id="A0A1Y5RQB7">
    <property type="interactions" value="62"/>
</dbReference>
<feature type="transmembrane region" description="Helical" evidence="6">
    <location>
        <begin position="135"/>
        <end position="158"/>
    </location>
</feature>
<feature type="transmembrane region" description="Helical" evidence="6">
    <location>
        <begin position="254"/>
        <end position="273"/>
    </location>
</feature>
<keyword evidence="3 6" id="KW-0812">Transmembrane</keyword>
<dbReference type="InterPro" id="IPR050638">
    <property type="entry name" value="AA-Vitamin_Transporters"/>
</dbReference>
<dbReference type="AlphaFoldDB" id="A0A1Y5RQB7"/>
<evidence type="ECO:0000313" key="8">
    <source>
        <dbReference type="EMBL" id="SLN21938.1"/>
    </source>
</evidence>
<evidence type="ECO:0000256" key="1">
    <source>
        <dbReference type="ARBA" id="ARBA00004141"/>
    </source>
</evidence>